<feature type="compositionally biased region" description="Pro residues" evidence="1">
    <location>
        <begin position="101"/>
        <end position="117"/>
    </location>
</feature>
<evidence type="ECO:0000313" key="3">
    <source>
        <dbReference type="Proteomes" id="UP000054279"/>
    </source>
</evidence>
<reference evidence="2 3" key="1">
    <citation type="submission" date="2014-06" db="EMBL/GenBank/DDBJ databases">
        <title>Evolutionary Origins and Diversification of the Mycorrhizal Mutualists.</title>
        <authorList>
            <consortium name="DOE Joint Genome Institute"/>
            <consortium name="Mycorrhizal Genomics Consortium"/>
            <person name="Kohler A."/>
            <person name="Kuo A."/>
            <person name="Nagy L.G."/>
            <person name="Floudas D."/>
            <person name="Copeland A."/>
            <person name="Barry K.W."/>
            <person name="Cichocki N."/>
            <person name="Veneault-Fourrey C."/>
            <person name="LaButti K."/>
            <person name="Lindquist E.A."/>
            <person name="Lipzen A."/>
            <person name="Lundell T."/>
            <person name="Morin E."/>
            <person name="Murat C."/>
            <person name="Riley R."/>
            <person name="Ohm R."/>
            <person name="Sun H."/>
            <person name="Tunlid A."/>
            <person name="Henrissat B."/>
            <person name="Grigoriev I.V."/>
            <person name="Hibbett D.S."/>
            <person name="Martin F."/>
        </authorList>
    </citation>
    <scope>NUCLEOTIDE SEQUENCE [LARGE SCALE GENOMIC DNA]</scope>
    <source>
        <strain evidence="2 3">SS14</strain>
    </source>
</reference>
<dbReference type="AlphaFoldDB" id="A0A0C9UQP1"/>
<dbReference type="HOGENOM" id="CLU_2090637_0_0_1"/>
<evidence type="ECO:0000313" key="2">
    <source>
        <dbReference type="EMBL" id="KIJ37039.1"/>
    </source>
</evidence>
<feature type="region of interest" description="Disordered" evidence="1">
    <location>
        <begin position="1"/>
        <end position="117"/>
    </location>
</feature>
<organism evidence="2 3">
    <name type="scientific">Sphaerobolus stellatus (strain SS14)</name>
    <dbReference type="NCBI Taxonomy" id="990650"/>
    <lineage>
        <taxon>Eukaryota</taxon>
        <taxon>Fungi</taxon>
        <taxon>Dikarya</taxon>
        <taxon>Basidiomycota</taxon>
        <taxon>Agaricomycotina</taxon>
        <taxon>Agaricomycetes</taxon>
        <taxon>Phallomycetidae</taxon>
        <taxon>Geastrales</taxon>
        <taxon>Sphaerobolaceae</taxon>
        <taxon>Sphaerobolus</taxon>
    </lineage>
</organism>
<dbReference type="Proteomes" id="UP000054279">
    <property type="component" value="Unassembled WGS sequence"/>
</dbReference>
<accession>A0A0C9UQP1</accession>
<protein>
    <submittedName>
        <fullName evidence="2">Uncharacterized protein</fullName>
    </submittedName>
</protein>
<dbReference type="EMBL" id="KN837172">
    <property type="protein sequence ID" value="KIJ37039.1"/>
    <property type="molecule type" value="Genomic_DNA"/>
</dbReference>
<gene>
    <name evidence="2" type="ORF">M422DRAFT_260424</name>
</gene>
<sequence length="117" mass="11226">MNRTDKQLDLFQSSSVFKPLFEPNRGHTSSTSLPARGKTLSGLPAVPEDASASQPDLPGRYASLDPSEGAEDTPTGTPNPSGGGGPGGGDGDGGDGGGPPGGGPPPPGGSPPGGGPP</sequence>
<feature type="non-terminal residue" evidence="2">
    <location>
        <position position="1"/>
    </location>
</feature>
<feature type="compositionally biased region" description="Gly residues" evidence="1">
    <location>
        <begin position="81"/>
        <end position="100"/>
    </location>
</feature>
<name>A0A0C9UQP1_SPHS4</name>
<evidence type="ECO:0000256" key="1">
    <source>
        <dbReference type="SAM" id="MobiDB-lite"/>
    </source>
</evidence>
<proteinExistence type="predicted"/>
<keyword evidence="3" id="KW-1185">Reference proteome</keyword>